<gene>
    <name evidence="1" type="ORF">MmiHf6_01060</name>
</gene>
<protein>
    <submittedName>
        <fullName evidence="1">Uncharacterized protein</fullName>
    </submittedName>
</protein>
<accession>A0AA96ZT65</accession>
<evidence type="ECO:0000313" key="1">
    <source>
        <dbReference type="EMBL" id="WNY22821.1"/>
    </source>
</evidence>
<reference evidence="1 2" key="1">
    <citation type="submission" date="2023-07" db="EMBL/GenBank/DDBJ databases">
        <title>Closed genoem sequence of Methanomicrococcus sp. Hf6.</title>
        <authorList>
            <person name="Poehlein A."/>
            <person name="Protasov E."/>
            <person name="Platt K."/>
            <person name="Reeh H."/>
            <person name="Daniel R."/>
            <person name="Brune A."/>
        </authorList>
    </citation>
    <scope>NUCLEOTIDE SEQUENCE [LARGE SCALE GENOMIC DNA]</scope>
    <source>
        <strain evidence="1 2">Hf6</strain>
    </source>
</reference>
<dbReference type="Proteomes" id="UP001302978">
    <property type="component" value="Chromosome"/>
</dbReference>
<organism evidence="1 2">
    <name type="scientific">Methanimicrococcus hongohii</name>
    <dbReference type="NCBI Taxonomy" id="3028295"/>
    <lineage>
        <taxon>Archaea</taxon>
        <taxon>Methanobacteriati</taxon>
        <taxon>Methanobacteriota</taxon>
        <taxon>Stenosarchaea group</taxon>
        <taxon>Methanomicrobia</taxon>
        <taxon>Methanosarcinales</taxon>
        <taxon>Methanosarcinaceae</taxon>
        <taxon>Methanimicrococcus</taxon>
    </lineage>
</organism>
<name>A0AA96ZT65_9EURY</name>
<sequence length="102" mass="11606">MCLRLQPGFFALPVRFEFLLASAHFMVIRSHSRTCRRYLHVSVSDWSQVSVSDWSQVSVSDWSQVSASDWSQVSVSACCQVSVCRGREVFVSVRSQVSVFRL</sequence>
<dbReference type="KEGG" id="mehf:MmiHf6_01060"/>
<proteinExistence type="predicted"/>
<keyword evidence="2" id="KW-1185">Reference proteome</keyword>
<dbReference type="AlphaFoldDB" id="A0AA96ZT65"/>
<evidence type="ECO:0000313" key="2">
    <source>
        <dbReference type="Proteomes" id="UP001302978"/>
    </source>
</evidence>
<dbReference type="EMBL" id="CP131059">
    <property type="protein sequence ID" value="WNY22821.1"/>
    <property type="molecule type" value="Genomic_DNA"/>
</dbReference>